<feature type="region of interest" description="Disordered" evidence="2">
    <location>
        <begin position="1414"/>
        <end position="1436"/>
    </location>
</feature>
<feature type="compositionally biased region" description="Low complexity" evidence="2">
    <location>
        <begin position="642"/>
        <end position="688"/>
    </location>
</feature>
<feature type="compositionally biased region" description="Acidic residues" evidence="2">
    <location>
        <begin position="780"/>
        <end position="794"/>
    </location>
</feature>
<feature type="compositionally biased region" description="Low complexity" evidence="2">
    <location>
        <begin position="1250"/>
        <end position="1275"/>
    </location>
</feature>
<sequence length="1732" mass="180822">MEESSSFPAVPQQGETTQNEAGESSSYNSSPSYLSSPSSSLAASSSPSSSSDSSSSSSDSSSSASCDSSTSSSSLSTSSSSSRRISASSLPVLLPDSSLPFPSASLVRASVPLSSSLGRNSRSPASSPSAFVSLPPPLLSLSRQQPNVSLPVSDSDMYSPRNSASSLSSALTLPALSSPPPPPSSSGNANGDTALGLRPLSSLAISSPPSSSSSSSSSSSAPSSSSSLSSSYPTPSSFSSSSAAASVCFPVTPTSSAPRSSRPNSSFLSAPSSSLSSSSACSSSSFSFSSAFSCVPSMPLHTACERERPLSPATLPPSFNSPLMHASVPASPLLPPALLQSGQMQYSSPFSVASFVPANLHCSSSSLPGHPGTPGSFPHPLPRPRSSSSPSASPPPSSPPHPSSPPPPSSPPRPSSPLPPSSPPRPSSPFLPASPSSSSAFAPSRFPSPPRPCFARPSSPLAFPSSRPLSPSRGLPPPVPAPRQPSPTAGVCTLPTGGRGVATRVFAASAALSSSAISRLPVALTAGEAEQGEGDYGVEMEGEAGETGTSGRGPGAEKEQEMDMPASSVSAAMKRDSSSHSMPVQENGTDLKEPTVQRQSGGFASSSSPSFSSENDDSGANAESSETSQLKSQETTHDHRISSSSSSCSSSCLSSPCSAVDSSSLPPAGCAASPASSHPSPVSLSASSQLVVRPLVRHLSSEGVSEDEDGERKPAQAASRGKASGDTERTEDGDETREEAAEKKEDEAEKREKREDEPEKERHAEERGALHKSMAKEPDDGVETPENEEQEGREDCEMQAVLEDAENVRRCAKEETTHNRQLKAETDEEMQDSQRALEERAQERFKQSEGEENGEAPEREGKASLEGEDYQSSSSARKEEQVLDWRRGSREASAFEKSDSDKGHGRFNEAETQRAERSRKGQEAVEDREGPDERQKAGEESCRETSGEKEKNFFLVVDGRLQASSFPEEIPSRKDESEGGREKDSAEVRNKAESRNSSHQERTALPLTGTAETLLHPSLPEKPVCAVFSPLEHPLREYIPTGHPPSSQRRPSLHLPHAPPSSSSSSSLSASMSSSLSSSSSVASSSSSSASSPSSASLASSAASSGSPSPWVTSPALLAAGAAVAERERLAELRRRAKLSESLKTQARRAAQKEAARLLLVAAERCSGASGAVPMPGTMAAEAAATARRLLAASRRADEGESGRGGEERSDEAKRDGGKQKALLTLGRSRTRLTSPARTGHQHCLEAVTSPFGSPSSSASSSSSHASSSCAVRSPPDARSQKGDSSAGGCDAHGVQTAAREDGTRARSRDSLVKGRFSSPSFAHVAEGGSSLRQSQERIDELARQIESLRYERECVRSIKAVYAEACQIHAQQLHEMRRQRATTQRLLNDLLQRRCCFSEPIRDYELVYQGPRHTRATDQKTGNKELPSQDSSTSCAKEPFCWKPPSSSSSTSACAASFSSSCSSSSSSAASASSSASSASSSASFASSSASSSSCSESSSSLSSACVSSRVSGGKSPKSPFAASSALRKSPSSPLGEGVGFASGSGHPKDLLWSSSWPAEPRRRDFSSGTGEEASFQGNLNAGRTCTQQSLNATVQSVCPSIVCAAPPGKASENERESRRSAGRVDDVAASVEAKPGAVHRKQDDEAEQRPPVRSLPFSSSSTLPSSSNEMLVDEDIDEDEERRGGDRTRRRSRNAREEEETLALNIIAVSLTPETRRKQTEHLAAIQIQV</sequence>
<reference evidence="3 4" key="2">
    <citation type="submission" date="2013-05" db="EMBL/GenBank/DDBJ databases">
        <authorList>
            <person name="Sibley D."/>
            <person name="Venepally P."/>
            <person name="Karamycheva S."/>
            <person name="Hadjithomas M."/>
            <person name="Khan A."/>
            <person name="Brunk B."/>
            <person name="Roos D."/>
            <person name="Caler E."/>
            <person name="Lorenzi H."/>
        </authorList>
    </citation>
    <scope>NUCLEOTIDE SEQUENCE [LARGE SCALE GENOMIC DNA]</scope>
    <source>
        <strain evidence="3 4">GT1</strain>
    </source>
</reference>
<feature type="compositionally biased region" description="Basic and acidic residues" evidence="2">
    <location>
        <begin position="1299"/>
        <end position="1313"/>
    </location>
</feature>
<feature type="compositionally biased region" description="Basic and acidic residues" evidence="2">
    <location>
        <begin position="1642"/>
        <end position="1652"/>
    </location>
</feature>
<feature type="compositionally biased region" description="Low complexity" evidence="2">
    <location>
        <begin position="24"/>
        <end position="88"/>
    </location>
</feature>
<feature type="region of interest" description="Disordered" evidence="2">
    <location>
        <begin position="528"/>
        <end position="1023"/>
    </location>
</feature>
<feature type="compositionally biased region" description="Basic and acidic residues" evidence="2">
    <location>
        <begin position="738"/>
        <end position="779"/>
    </location>
</feature>
<feature type="compositionally biased region" description="Basic and acidic residues" evidence="2">
    <location>
        <begin position="876"/>
        <end position="952"/>
    </location>
</feature>
<feature type="region of interest" description="Disordered" evidence="2">
    <location>
        <begin position="1"/>
        <end position="88"/>
    </location>
</feature>
<dbReference type="SMR" id="S7W0T4"/>
<gene>
    <name evidence="3" type="ORF">TGGT1_244726</name>
</gene>
<dbReference type="OrthoDB" id="10556426at2759"/>
<feature type="compositionally biased region" description="Basic and acidic residues" evidence="2">
    <location>
        <begin position="806"/>
        <end position="825"/>
    </location>
</feature>
<feature type="compositionally biased region" description="Low complexity" evidence="2">
    <location>
        <begin position="1223"/>
        <end position="1235"/>
    </location>
</feature>
<feature type="compositionally biased region" description="Low complexity" evidence="2">
    <location>
        <begin position="1511"/>
        <end position="1527"/>
    </location>
</feature>
<keyword evidence="1" id="KW-0175">Coiled coil</keyword>
<evidence type="ECO:0000256" key="1">
    <source>
        <dbReference type="SAM" id="Coils"/>
    </source>
</evidence>
<evidence type="ECO:0000313" key="3">
    <source>
        <dbReference type="EMBL" id="EPR60699.1"/>
    </source>
</evidence>
<evidence type="ECO:0000256" key="2">
    <source>
        <dbReference type="SAM" id="MobiDB-lite"/>
    </source>
</evidence>
<feature type="compositionally biased region" description="Low complexity" evidence="2">
    <location>
        <begin position="121"/>
        <end position="146"/>
    </location>
</feature>
<feature type="compositionally biased region" description="Basic and acidic residues" evidence="2">
    <location>
        <begin position="970"/>
        <end position="1002"/>
    </location>
</feature>
<evidence type="ECO:0000313" key="4">
    <source>
        <dbReference type="Proteomes" id="UP000005641"/>
    </source>
</evidence>
<dbReference type="VEuPathDB" id="ToxoDB:TGGT1_244726"/>
<feature type="compositionally biased region" description="Low complexity" evidence="2">
    <location>
        <begin position="430"/>
        <end position="445"/>
    </location>
</feature>
<feature type="compositionally biased region" description="Low complexity" evidence="2">
    <location>
        <begin position="1656"/>
        <end position="1669"/>
    </location>
</feature>
<feature type="compositionally biased region" description="Low complexity" evidence="2">
    <location>
        <begin position="163"/>
        <end position="176"/>
    </location>
</feature>
<feature type="compositionally biased region" description="Polar residues" evidence="2">
    <location>
        <begin position="579"/>
        <end position="588"/>
    </location>
</feature>
<accession>S7W0T4</accession>
<proteinExistence type="predicted"/>
<dbReference type="EMBL" id="AAQM03000163">
    <property type="protein sequence ID" value="EPR60699.1"/>
    <property type="molecule type" value="Genomic_DNA"/>
</dbReference>
<feature type="region of interest" description="Disordered" evidence="2">
    <location>
        <begin position="1191"/>
        <end position="1314"/>
    </location>
</feature>
<feature type="compositionally biased region" description="Low complexity" evidence="2">
    <location>
        <begin position="1053"/>
        <end position="1112"/>
    </location>
</feature>
<feature type="compositionally biased region" description="Polar residues" evidence="2">
    <location>
        <begin position="1427"/>
        <end position="1436"/>
    </location>
</feature>
<protein>
    <submittedName>
        <fullName evidence="3">Uncharacterized protein</fullName>
    </submittedName>
</protein>
<reference evidence="3 4" key="1">
    <citation type="submission" date="2006-05" db="EMBL/GenBank/DDBJ databases">
        <authorList>
            <person name="Paulsen I."/>
        </authorList>
    </citation>
    <scope>NUCLEOTIDE SEQUENCE [LARGE SCALE GENOMIC DNA]</scope>
    <source>
        <strain evidence="3 4">GT1</strain>
    </source>
</reference>
<feature type="region of interest" description="Disordered" evidence="2">
    <location>
        <begin position="1605"/>
        <end position="1701"/>
    </location>
</feature>
<feature type="region of interest" description="Disordered" evidence="2">
    <location>
        <begin position="113"/>
        <end position="289"/>
    </location>
</feature>
<feature type="compositionally biased region" description="Acidic residues" evidence="2">
    <location>
        <begin position="530"/>
        <end position="544"/>
    </location>
</feature>
<dbReference type="Proteomes" id="UP000005641">
    <property type="component" value="Unassembled WGS sequence"/>
</dbReference>
<feature type="compositionally biased region" description="Low complexity" evidence="2">
    <location>
        <begin position="199"/>
        <end position="289"/>
    </location>
</feature>
<feature type="region of interest" description="Disordered" evidence="2">
    <location>
        <begin position="309"/>
        <end position="336"/>
    </location>
</feature>
<name>S7W0T4_TOXGG</name>
<feature type="region of interest" description="Disordered" evidence="2">
    <location>
        <begin position="1035"/>
        <end position="1112"/>
    </location>
</feature>
<feature type="region of interest" description="Disordered" evidence="2">
    <location>
        <begin position="1511"/>
        <end position="1579"/>
    </location>
</feature>
<feature type="compositionally biased region" description="Pro residues" evidence="2">
    <location>
        <begin position="474"/>
        <end position="485"/>
    </location>
</feature>
<feature type="compositionally biased region" description="Basic and acidic residues" evidence="2">
    <location>
        <begin position="1195"/>
        <end position="1219"/>
    </location>
</feature>
<feature type="compositionally biased region" description="Pro residues" evidence="2">
    <location>
        <begin position="392"/>
        <end position="429"/>
    </location>
</feature>
<feature type="compositionally biased region" description="Basic and acidic residues" evidence="2">
    <location>
        <begin position="1613"/>
        <end position="1628"/>
    </location>
</feature>
<feature type="compositionally biased region" description="Polar residues" evidence="2">
    <location>
        <begin position="1"/>
        <end position="23"/>
    </location>
</feature>
<feature type="compositionally biased region" description="Acidic residues" evidence="2">
    <location>
        <begin position="1673"/>
        <end position="1682"/>
    </location>
</feature>
<feature type="compositionally biased region" description="Basic and acidic residues" evidence="2">
    <location>
        <begin position="856"/>
        <end position="865"/>
    </location>
</feature>
<feature type="compositionally biased region" description="Low complexity" evidence="2">
    <location>
        <begin position="453"/>
        <end position="473"/>
    </location>
</feature>
<feature type="region of interest" description="Disordered" evidence="2">
    <location>
        <begin position="365"/>
        <end position="498"/>
    </location>
</feature>
<feature type="coiled-coil region" evidence="1">
    <location>
        <begin position="1332"/>
        <end position="1394"/>
    </location>
</feature>
<comment type="caution">
    <text evidence="3">The sequence shown here is derived from an EMBL/GenBank/DDBJ whole genome shotgun (WGS) entry which is preliminary data.</text>
</comment>
<organism evidence="3 4">
    <name type="scientific">Toxoplasma gondii (strain ATCC 50853 / GT1)</name>
    <dbReference type="NCBI Taxonomy" id="507601"/>
    <lineage>
        <taxon>Eukaryota</taxon>
        <taxon>Sar</taxon>
        <taxon>Alveolata</taxon>
        <taxon>Apicomplexa</taxon>
        <taxon>Conoidasida</taxon>
        <taxon>Coccidia</taxon>
        <taxon>Eucoccidiorida</taxon>
        <taxon>Eimeriorina</taxon>
        <taxon>Sarcocystidae</taxon>
        <taxon>Toxoplasma</taxon>
    </lineage>
</organism>
<feature type="compositionally biased region" description="Low complexity" evidence="2">
    <location>
        <begin position="600"/>
        <end position="613"/>
    </location>
</feature>
<feature type="compositionally biased region" description="Low complexity" evidence="2">
    <location>
        <begin position="326"/>
        <end position="336"/>
    </location>
</feature>
<feature type="compositionally biased region" description="Polar residues" evidence="2">
    <location>
        <begin position="621"/>
        <end position="633"/>
    </location>
</feature>
<feature type="compositionally biased region" description="Basic and acidic residues" evidence="2">
    <location>
        <begin position="835"/>
        <end position="849"/>
    </location>
</feature>